<comment type="caution">
    <text evidence="3">The sequence shown here is derived from an EMBL/GenBank/DDBJ whole genome shotgun (WGS) entry which is preliminary data.</text>
</comment>
<feature type="compositionally biased region" description="Basic residues" evidence="1">
    <location>
        <begin position="57"/>
        <end position="72"/>
    </location>
</feature>
<evidence type="ECO:0000256" key="1">
    <source>
        <dbReference type="SAM" id="MobiDB-lite"/>
    </source>
</evidence>
<gene>
    <name evidence="3" type="ORF">COB21_03950</name>
</gene>
<sequence length="162" mass="18009">MRMQLIMCLTLLCFTPVFALTPKTPADKQMGNSSKTNSTQKYVDVDQDDGEFNAIGSKKKKKSTKSSSAKKHVAAMHSTGDMVMIINPEMRAQDLNEAFAFLRKMSKTRAISMTLLDGRSFTHVLSMDVMKGGTMVIVKTSTTKGVKYHVVNIENIENITHE</sequence>
<keyword evidence="2" id="KW-0732">Signal</keyword>
<proteinExistence type="predicted"/>
<dbReference type="Proteomes" id="UP000218775">
    <property type="component" value="Unassembled WGS sequence"/>
</dbReference>
<accession>A0A2A4X2P4</accession>
<feature type="region of interest" description="Disordered" evidence="1">
    <location>
        <begin position="53"/>
        <end position="72"/>
    </location>
</feature>
<evidence type="ECO:0000313" key="4">
    <source>
        <dbReference type="Proteomes" id="UP000218775"/>
    </source>
</evidence>
<organism evidence="3 4">
    <name type="scientific">Aerophobetes bacterium</name>
    <dbReference type="NCBI Taxonomy" id="2030807"/>
    <lineage>
        <taxon>Bacteria</taxon>
        <taxon>Candidatus Aerophobota</taxon>
    </lineage>
</organism>
<feature type="signal peptide" evidence="2">
    <location>
        <begin position="1"/>
        <end position="19"/>
    </location>
</feature>
<reference evidence="4" key="1">
    <citation type="submission" date="2017-08" db="EMBL/GenBank/DDBJ databases">
        <title>A dynamic microbial community with high functional redundancy inhabits the cold, oxic subseafloor aquifer.</title>
        <authorList>
            <person name="Tully B.J."/>
            <person name="Wheat C.G."/>
            <person name="Glazer B.T."/>
            <person name="Huber J.A."/>
        </authorList>
    </citation>
    <scope>NUCLEOTIDE SEQUENCE [LARGE SCALE GENOMIC DNA]</scope>
</reference>
<dbReference type="AlphaFoldDB" id="A0A2A4X2P4"/>
<evidence type="ECO:0000313" key="3">
    <source>
        <dbReference type="EMBL" id="PCI76786.1"/>
    </source>
</evidence>
<evidence type="ECO:0000256" key="2">
    <source>
        <dbReference type="SAM" id="SignalP"/>
    </source>
</evidence>
<feature type="chain" id="PRO_5012314253" evidence="2">
    <location>
        <begin position="20"/>
        <end position="162"/>
    </location>
</feature>
<protein>
    <submittedName>
        <fullName evidence="3">Uncharacterized protein</fullName>
    </submittedName>
</protein>
<dbReference type="EMBL" id="NVUK01000024">
    <property type="protein sequence ID" value="PCI76786.1"/>
    <property type="molecule type" value="Genomic_DNA"/>
</dbReference>
<name>A0A2A4X2P4_UNCAE</name>